<accession>D8LLQ2</accession>
<sequence length="136" mass="14658">MASAISSPRRDRRPPGLVTVAKNLVRLLVVLVVLITSADTPAQDGGDPTAEDAKYIYSCDDLVMDRTLVRGSVAIMGDIVCAETKIIEVAQGYGDVFIFAETIMWIKGVIFEIPKGTRVNFGAAGFVFESNEVCMA</sequence>
<feature type="signal peptide" evidence="1">
    <location>
        <begin position="1"/>
        <end position="42"/>
    </location>
</feature>
<organism evidence="2 3">
    <name type="scientific">Ectocarpus siliculosus</name>
    <name type="common">Brown alga</name>
    <name type="synonym">Conferva siliculosa</name>
    <dbReference type="NCBI Taxonomy" id="2880"/>
    <lineage>
        <taxon>Eukaryota</taxon>
        <taxon>Sar</taxon>
        <taxon>Stramenopiles</taxon>
        <taxon>Ochrophyta</taxon>
        <taxon>PX clade</taxon>
        <taxon>Phaeophyceae</taxon>
        <taxon>Ectocarpales</taxon>
        <taxon>Ectocarpaceae</taxon>
        <taxon>Ectocarpus</taxon>
    </lineage>
</organism>
<evidence type="ECO:0000313" key="3">
    <source>
        <dbReference type="Proteomes" id="UP000002630"/>
    </source>
</evidence>
<gene>
    <name evidence="2" type="ORF">Esi_0037_0107</name>
</gene>
<dbReference type="AlphaFoldDB" id="D8LLQ2"/>
<dbReference type="Proteomes" id="UP000002630">
    <property type="component" value="Unassembled WGS sequence"/>
</dbReference>
<protein>
    <submittedName>
        <fullName evidence="2">Uncharacterized protein</fullName>
    </submittedName>
</protein>
<keyword evidence="3" id="KW-1185">Reference proteome</keyword>
<feature type="chain" id="PRO_5003117278" evidence="1">
    <location>
        <begin position="43"/>
        <end position="136"/>
    </location>
</feature>
<reference evidence="2 3" key="1">
    <citation type="journal article" date="2010" name="Nature">
        <title>The Ectocarpus genome and the independent evolution of multicellularity in brown algae.</title>
        <authorList>
            <person name="Cock J.M."/>
            <person name="Sterck L."/>
            <person name="Rouze P."/>
            <person name="Scornet D."/>
            <person name="Allen A.E."/>
            <person name="Amoutzias G."/>
            <person name="Anthouard V."/>
            <person name="Artiguenave F."/>
            <person name="Aury J.M."/>
            <person name="Badger J.H."/>
            <person name="Beszteri B."/>
            <person name="Billiau K."/>
            <person name="Bonnet E."/>
            <person name="Bothwell J.H."/>
            <person name="Bowler C."/>
            <person name="Boyen C."/>
            <person name="Brownlee C."/>
            <person name="Carrano C.J."/>
            <person name="Charrier B."/>
            <person name="Cho G.Y."/>
            <person name="Coelho S.M."/>
            <person name="Collen J."/>
            <person name="Corre E."/>
            <person name="Da Silva C."/>
            <person name="Delage L."/>
            <person name="Delaroque N."/>
            <person name="Dittami S.M."/>
            <person name="Doulbeau S."/>
            <person name="Elias M."/>
            <person name="Farnham G."/>
            <person name="Gachon C.M."/>
            <person name="Gschloessl B."/>
            <person name="Heesch S."/>
            <person name="Jabbari K."/>
            <person name="Jubin C."/>
            <person name="Kawai H."/>
            <person name="Kimura K."/>
            <person name="Kloareg B."/>
            <person name="Kupper F.C."/>
            <person name="Lang D."/>
            <person name="Le Bail A."/>
            <person name="Leblanc C."/>
            <person name="Lerouge P."/>
            <person name="Lohr M."/>
            <person name="Lopez P.J."/>
            <person name="Martens C."/>
            <person name="Maumus F."/>
            <person name="Michel G."/>
            <person name="Miranda-Saavedra D."/>
            <person name="Morales J."/>
            <person name="Moreau H."/>
            <person name="Motomura T."/>
            <person name="Nagasato C."/>
            <person name="Napoli C.A."/>
            <person name="Nelson D.R."/>
            <person name="Nyvall-Collen P."/>
            <person name="Peters A.F."/>
            <person name="Pommier C."/>
            <person name="Potin P."/>
            <person name="Poulain J."/>
            <person name="Quesneville H."/>
            <person name="Read B."/>
            <person name="Rensing S.A."/>
            <person name="Ritter A."/>
            <person name="Rousvoal S."/>
            <person name="Samanta M."/>
            <person name="Samson G."/>
            <person name="Schroeder D.C."/>
            <person name="Segurens B."/>
            <person name="Strittmatter M."/>
            <person name="Tonon T."/>
            <person name="Tregear J.W."/>
            <person name="Valentin K."/>
            <person name="von Dassow P."/>
            <person name="Yamagishi T."/>
            <person name="Van de Peer Y."/>
            <person name="Wincker P."/>
        </authorList>
    </citation>
    <scope>NUCLEOTIDE SEQUENCE [LARGE SCALE GENOMIC DNA]</scope>
    <source>
        <strain evidence="3">Ec32 / CCAP1310/4</strain>
    </source>
</reference>
<name>D8LLQ2_ECTSI</name>
<dbReference type="EMBL" id="FN649760">
    <property type="protein sequence ID" value="CBN74683.1"/>
    <property type="molecule type" value="Genomic_DNA"/>
</dbReference>
<dbReference type="OrthoDB" id="10423625at2759"/>
<evidence type="ECO:0000313" key="2">
    <source>
        <dbReference type="EMBL" id="CBN74683.1"/>
    </source>
</evidence>
<dbReference type="InParanoid" id="D8LLQ2"/>
<proteinExistence type="predicted"/>
<evidence type="ECO:0000256" key="1">
    <source>
        <dbReference type="SAM" id="SignalP"/>
    </source>
</evidence>
<keyword evidence="1" id="KW-0732">Signal</keyword>